<dbReference type="VEuPathDB" id="TrichDB:TVAG_384140"/>
<feature type="compositionally biased region" description="Polar residues" evidence="1">
    <location>
        <begin position="313"/>
        <end position="324"/>
    </location>
</feature>
<feature type="compositionally biased region" description="Low complexity" evidence="1">
    <location>
        <begin position="12"/>
        <end position="29"/>
    </location>
</feature>
<feature type="compositionally biased region" description="Basic and acidic residues" evidence="1">
    <location>
        <begin position="340"/>
        <end position="350"/>
    </location>
</feature>
<dbReference type="KEGG" id="tva:4759502"/>
<name>A2F0B3_TRIV3</name>
<gene>
    <name evidence="2" type="ORF">TVAG_384140</name>
</gene>
<evidence type="ECO:0000256" key="1">
    <source>
        <dbReference type="SAM" id="MobiDB-lite"/>
    </source>
</evidence>
<dbReference type="AlphaFoldDB" id="A2F0B3"/>
<dbReference type="RefSeq" id="XP_001314268.1">
    <property type="nucleotide sequence ID" value="XM_001314252.1"/>
</dbReference>
<dbReference type="VEuPathDB" id="TrichDB:TVAGG3_0480900"/>
<feature type="compositionally biased region" description="Basic residues" evidence="1">
    <location>
        <begin position="140"/>
        <end position="154"/>
    </location>
</feature>
<keyword evidence="3" id="KW-1185">Reference proteome</keyword>
<proteinExistence type="predicted"/>
<feature type="compositionally biased region" description="Basic residues" evidence="1">
    <location>
        <begin position="96"/>
        <end position="106"/>
    </location>
</feature>
<protein>
    <submittedName>
        <fullName evidence="2">Uncharacterized protein</fullName>
    </submittedName>
</protein>
<dbReference type="Proteomes" id="UP000001542">
    <property type="component" value="Unassembled WGS sequence"/>
</dbReference>
<reference evidence="2" key="2">
    <citation type="journal article" date="2007" name="Science">
        <title>Draft genome sequence of the sexually transmitted pathogen Trichomonas vaginalis.</title>
        <authorList>
            <person name="Carlton J.M."/>
            <person name="Hirt R.P."/>
            <person name="Silva J.C."/>
            <person name="Delcher A.L."/>
            <person name="Schatz M."/>
            <person name="Zhao Q."/>
            <person name="Wortman J.R."/>
            <person name="Bidwell S.L."/>
            <person name="Alsmark U.C.M."/>
            <person name="Besteiro S."/>
            <person name="Sicheritz-Ponten T."/>
            <person name="Noel C.J."/>
            <person name="Dacks J.B."/>
            <person name="Foster P.G."/>
            <person name="Simillion C."/>
            <person name="Van de Peer Y."/>
            <person name="Miranda-Saavedra D."/>
            <person name="Barton G.J."/>
            <person name="Westrop G.D."/>
            <person name="Mueller S."/>
            <person name="Dessi D."/>
            <person name="Fiori P.L."/>
            <person name="Ren Q."/>
            <person name="Paulsen I."/>
            <person name="Zhang H."/>
            <person name="Bastida-Corcuera F.D."/>
            <person name="Simoes-Barbosa A."/>
            <person name="Brown M.T."/>
            <person name="Hayes R.D."/>
            <person name="Mukherjee M."/>
            <person name="Okumura C.Y."/>
            <person name="Schneider R."/>
            <person name="Smith A.J."/>
            <person name="Vanacova S."/>
            <person name="Villalvazo M."/>
            <person name="Haas B.J."/>
            <person name="Pertea M."/>
            <person name="Feldblyum T.V."/>
            <person name="Utterback T.R."/>
            <person name="Shu C.L."/>
            <person name="Osoegawa K."/>
            <person name="de Jong P.J."/>
            <person name="Hrdy I."/>
            <person name="Horvathova L."/>
            <person name="Zubacova Z."/>
            <person name="Dolezal P."/>
            <person name="Malik S.B."/>
            <person name="Logsdon J.M. Jr."/>
            <person name="Henze K."/>
            <person name="Gupta A."/>
            <person name="Wang C.C."/>
            <person name="Dunne R.L."/>
            <person name="Upcroft J.A."/>
            <person name="Upcroft P."/>
            <person name="White O."/>
            <person name="Salzberg S.L."/>
            <person name="Tang P."/>
            <person name="Chiu C.-H."/>
            <person name="Lee Y.-S."/>
            <person name="Embley T.M."/>
            <person name="Coombs G.H."/>
            <person name="Mottram J.C."/>
            <person name="Tachezy J."/>
            <person name="Fraser-Liggett C.M."/>
            <person name="Johnson P.J."/>
        </authorList>
    </citation>
    <scope>NUCLEOTIDE SEQUENCE [LARGE SCALE GENOMIC DNA]</scope>
    <source>
        <strain evidence="2">G3</strain>
    </source>
</reference>
<feature type="compositionally biased region" description="Acidic residues" evidence="1">
    <location>
        <begin position="372"/>
        <end position="389"/>
    </location>
</feature>
<sequence>MEGGESKRPNLQKDNISSSQSSKNDSQNNHTSKAKKHKLSVRKVLAAKEQMEALKSCSSDILLPKSGSPESNNIIEEQNEKQFNEIENQDADDKQKKHKHKKKTKNTAKSVAAPNNDSDNEIDFEQKVAEDTQSTASETKKKRASKKKSAVKKLPKPEITIPNVPEPNKIPMGESPIIRPLHFRGTLSSESFASEDPFKSIDVYNSKDDENWRTLSIDDASSMKSRDSMISEPDTMDSGRKRPRKIITKPSTDKSPLINVLKSNNQSPQKLPLFPSPPKEAPPARKSRLRYDSESCSTQSIDGEPPKADIRRNNSSTNPDTGNYTTTTTTTATITTEDSAELHEPRESPPRRARRSPLKAVNINKITPTNSEEFDEVPIDGVPDSDDSYSDEKNSKATNLRKAQFFSDSSTNENGKSKKNRPPALQIEQKAGSREVRAINEELERRNQSAPSDCFIIKADTECLTKQSAYVPPKWDIVCEKLNEPNNNKYIHQMKVRYSMSSILNGLKKD</sequence>
<feature type="region of interest" description="Disordered" evidence="1">
    <location>
        <begin position="1"/>
        <end position="176"/>
    </location>
</feature>
<evidence type="ECO:0000313" key="3">
    <source>
        <dbReference type="Proteomes" id="UP000001542"/>
    </source>
</evidence>
<organism evidence="2 3">
    <name type="scientific">Trichomonas vaginalis (strain ATCC PRA-98 / G3)</name>
    <dbReference type="NCBI Taxonomy" id="412133"/>
    <lineage>
        <taxon>Eukaryota</taxon>
        <taxon>Metamonada</taxon>
        <taxon>Parabasalia</taxon>
        <taxon>Trichomonadida</taxon>
        <taxon>Trichomonadidae</taxon>
        <taxon>Trichomonas</taxon>
    </lineage>
</organism>
<accession>A2F0B3</accession>
<feature type="compositionally biased region" description="Low complexity" evidence="1">
    <location>
        <begin position="325"/>
        <end position="336"/>
    </location>
</feature>
<evidence type="ECO:0000313" key="2">
    <source>
        <dbReference type="EMBL" id="EAY01675.1"/>
    </source>
</evidence>
<feature type="compositionally biased region" description="Basic residues" evidence="1">
    <location>
        <begin position="32"/>
        <end position="41"/>
    </location>
</feature>
<feature type="region of interest" description="Disordered" evidence="1">
    <location>
        <begin position="189"/>
        <end position="432"/>
    </location>
</feature>
<dbReference type="InParanoid" id="A2F0B3"/>
<reference evidence="2" key="1">
    <citation type="submission" date="2006-10" db="EMBL/GenBank/DDBJ databases">
        <authorList>
            <person name="Amadeo P."/>
            <person name="Zhao Q."/>
            <person name="Wortman J."/>
            <person name="Fraser-Liggett C."/>
            <person name="Carlton J."/>
        </authorList>
    </citation>
    <scope>NUCLEOTIDE SEQUENCE</scope>
    <source>
        <strain evidence="2">G3</strain>
    </source>
</reference>
<dbReference type="EMBL" id="DS113560">
    <property type="protein sequence ID" value="EAY01675.1"/>
    <property type="molecule type" value="Genomic_DNA"/>
</dbReference>